<accession>A0A8S5TRK4</accession>
<proteinExistence type="predicted"/>
<dbReference type="EMBL" id="BK015910">
    <property type="protein sequence ID" value="DAF84844.1"/>
    <property type="molecule type" value="Genomic_DNA"/>
</dbReference>
<reference evidence="1" key="1">
    <citation type="journal article" date="2021" name="Proc. Natl. Acad. Sci. U.S.A.">
        <title>A Catalog of Tens of Thousands of Viruses from Human Metagenomes Reveals Hidden Associations with Chronic Diseases.</title>
        <authorList>
            <person name="Tisza M.J."/>
            <person name="Buck C.B."/>
        </authorList>
    </citation>
    <scope>NUCLEOTIDE SEQUENCE</scope>
    <source>
        <strain evidence="1">Ct1SN28</strain>
    </source>
</reference>
<sequence>MPQFTHTNRKGTWNLWQDNVRLASGKSVTVQYFLLAGKTPRSKTTQAAKEIKPGYEIHEIGKSKTPVVSKIVTKEGSK</sequence>
<name>A0A8S5TRK4_9CAUD</name>
<evidence type="ECO:0000313" key="1">
    <source>
        <dbReference type="EMBL" id="DAF84844.1"/>
    </source>
</evidence>
<organism evidence="1">
    <name type="scientific">Siphoviridae sp. ct1SN28</name>
    <dbReference type="NCBI Taxonomy" id="2825308"/>
    <lineage>
        <taxon>Viruses</taxon>
        <taxon>Duplodnaviria</taxon>
        <taxon>Heunggongvirae</taxon>
        <taxon>Uroviricota</taxon>
        <taxon>Caudoviricetes</taxon>
    </lineage>
</organism>
<protein>
    <submittedName>
        <fullName evidence="1">Uncharacterized protein</fullName>
    </submittedName>
</protein>